<comment type="caution">
    <text evidence="2">The sequence shown here is derived from an EMBL/GenBank/DDBJ whole genome shotgun (WGS) entry which is preliminary data.</text>
</comment>
<dbReference type="Pfam" id="PF00535">
    <property type="entry name" value="Glycos_transf_2"/>
    <property type="match status" value="1"/>
</dbReference>
<gene>
    <name evidence="2" type="ORF">ACFSR9_06615</name>
</gene>
<dbReference type="PANTHER" id="PTHR43685:SF3">
    <property type="entry name" value="SLR2126 PROTEIN"/>
    <property type="match status" value="1"/>
</dbReference>
<evidence type="ECO:0000313" key="3">
    <source>
        <dbReference type="Proteomes" id="UP001597475"/>
    </source>
</evidence>
<name>A0ABW5P1T0_9DEIO</name>
<feature type="domain" description="Glycosyltransferase 2-like" evidence="1">
    <location>
        <begin position="4"/>
        <end position="167"/>
    </location>
</feature>
<accession>A0ABW5P1T0</accession>
<dbReference type="CDD" id="cd00761">
    <property type="entry name" value="Glyco_tranf_GTA_type"/>
    <property type="match status" value="1"/>
</dbReference>
<dbReference type="Proteomes" id="UP001597475">
    <property type="component" value="Unassembled WGS sequence"/>
</dbReference>
<sequence length="298" mass="33402">MYISVIIASVGRPQILGETLKSVARQKRSPDEVILVVNSQADLPIAPVFGIEIKTLFSERGSSIQRNRGLENTSPLSDIVVFLDDDVELSEDYLSKVENYMELNPDVVGFSGIPVLNRPQDGLMPHSVAREILKAQPLSPFTHTDQKGLYGCNMVSRTYAARREKFDENLALYALLEDRDFGIRLRKYGRVTEYSGARVIHLGTPGGRVSQRQQGYTQIMNPAYLYKKGQGYNISDIYHGPIKSFFANVAGVLGLSKSLTPNDPAYYNRSERLHGNFIAMRDILRGKINPQGVRHVRK</sequence>
<dbReference type="PANTHER" id="PTHR43685">
    <property type="entry name" value="GLYCOSYLTRANSFERASE"/>
    <property type="match status" value="1"/>
</dbReference>
<dbReference type="InterPro" id="IPR001173">
    <property type="entry name" value="Glyco_trans_2-like"/>
</dbReference>
<dbReference type="InterPro" id="IPR029044">
    <property type="entry name" value="Nucleotide-diphossugar_trans"/>
</dbReference>
<organism evidence="2 3">
    <name type="scientific">Deinococcus taklimakanensis</name>
    <dbReference type="NCBI Taxonomy" id="536443"/>
    <lineage>
        <taxon>Bacteria</taxon>
        <taxon>Thermotogati</taxon>
        <taxon>Deinococcota</taxon>
        <taxon>Deinococci</taxon>
        <taxon>Deinococcales</taxon>
        <taxon>Deinococcaceae</taxon>
        <taxon>Deinococcus</taxon>
    </lineage>
</organism>
<keyword evidence="2" id="KW-0328">Glycosyltransferase</keyword>
<dbReference type="SUPFAM" id="SSF53448">
    <property type="entry name" value="Nucleotide-diphospho-sugar transferases"/>
    <property type="match status" value="1"/>
</dbReference>
<dbReference type="EMBL" id="JBHUMK010000026">
    <property type="protein sequence ID" value="MFD2609113.1"/>
    <property type="molecule type" value="Genomic_DNA"/>
</dbReference>
<proteinExistence type="predicted"/>
<reference evidence="3" key="1">
    <citation type="journal article" date="2019" name="Int. J. Syst. Evol. Microbiol.">
        <title>The Global Catalogue of Microorganisms (GCM) 10K type strain sequencing project: providing services to taxonomists for standard genome sequencing and annotation.</title>
        <authorList>
            <consortium name="The Broad Institute Genomics Platform"/>
            <consortium name="The Broad Institute Genome Sequencing Center for Infectious Disease"/>
            <person name="Wu L."/>
            <person name="Ma J."/>
        </authorList>
    </citation>
    <scope>NUCLEOTIDE SEQUENCE [LARGE SCALE GENOMIC DNA]</scope>
    <source>
        <strain evidence="3">KCTC 33842</strain>
    </source>
</reference>
<evidence type="ECO:0000313" key="2">
    <source>
        <dbReference type="EMBL" id="MFD2609113.1"/>
    </source>
</evidence>
<keyword evidence="3" id="KW-1185">Reference proteome</keyword>
<dbReference type="RefSeq" id="WP_386844227.1">
    <property type="nucleotide sequence ID" value="NZ_JBHUMK010000026.1"/>
</dbReference>
<dbReference type="InterPro" id="IPR050834">
    <property type="entry name" value="Glycosyltransf_2"/>
</dbReference>
<protein>
    <submittedName>
        <fullName evidence="2">Glycosyltransferase family 2 protein</fullName>
        <ecNumber evidence="2">2.4.-.-</ecNumber>
    </submittedName>
</protein>
<dbReference type="Gene3D" id="3.90.550.10">
    <property type="entry name" value="Spore Coat Polysaccharide Biosynthesis Protein SpsA, Chain A"/>
    <property type="match status" value="1"/>
</dbReference>
<dbReference type="GO" id="GO:0016757">
    <property type="term" value="F:glycosyltransferase activity"/>
    <property type="evidence" value="ECO:0007669"/>
    <property type="project" value="UniProtKB-KW"/>
</dbReference>
<keyword evidence="2" id="KW-0808">Transferase</keyword>
<evidence type="ECO:0000259" key="1">
    <source>
        <dbReference type="Pfam" id="PF00535"/>
    </source>
</evidence>
<dbReference type="EC" id="2.4.-.-" evidence="2"/>